<sequence length="163" mass="18650">MSPAENKPQEEDLESLFGDNIDMATFEQILEMDEPDDHDFSSSIVFGFFDQAEETFDKIEASLSRTLANLWPRGYIRRDERDLATLSSLGHFLKGSSATLGLAKVKDGCEKIQRYGKNENVDGSPETDDDICLKRIREAFEMVKKDYTEVETALRKYYKNLES</sequence>
<dbReference type="GO" id="GO:0005737">
    <property type="term" value="C:cytoplasm"/>
    <property type="evidence" value="ECO:0007669"/>
    <property type="project" value="TreeGrafter"/>
</dbReference>
<dbReference type="GO" id="GO:0000160">
    <property type="term" value="P:phosphorelay signal transduction system"/>
    <property type="evidence" value="ECO:0007669"/>
    <property type="project" value="InterPro"/>
</dbReference>
<feature type="domain" description="HPt" evidence="2">
    <location>
        <begin position="37"/>
        <end position="157"/>
    </location>
</feature>
<gene>
    <name evidence="3" type="ORF">FSARC_8921</name>
</gene>
<dbReference type="GO" id="GO:0009927">
    <property type="term" value="F:histidine phosphotransfer kinase activity"/>
    <property type="evidence" value="ECO:0007669"/>
    <property type="project" value="InterPro"/>
</dbReference>
<comment type="caution">
    <text evidence="3">The sequence shown here is derived from an EMBL/GenBank/DDBJ whole genome shotgun (WGS) entry which is preliminary data.</text>
</comment>
<dbReference type="AlphaFoldDB" id="A0A8H4X5U9"/>
<keyword evidence="4" id="KW-1185">Reference proteome</keyword>
<dbReference type="GO" id="GO:0043424">
    <property type="term" value="F:protein histidine kinase binding"/>
    <property type="evidence" value="ECO:0007669"/>
    <property type="project" value="InterPro"/>
</dbReference>
<accession>A0A8H4X5U9</accession>
<dbReference type="Proteomes" id="UP000622797">
    <property type="component" value="Unassembled WGS sequence"/>
</dbReference>
<evidence type="ECO:0000259" key="2">
    <source>
        <dbReference type="PROSITE" id="PS50894"/>
    </source>
</evidence>
<dbReference type="InterPro" id="IPR045871">
    <property type="entry name" value="AHP1-5/YPD1"/>
</dbReference>
<evidence type="ECO:0000313" key="3">
    <source>
        <dbReference type="EMBL" id="KAF4963033.1"/>
    </source>
</evidence>
<protein>
    <recommendedName>
        <fullName evidence="2">HPt domain-containing protein</fullName>
    </recommendedName>
</protein>
<keyword evidence="1" id="KW-0597">Phosphoprotein</keyword>
<dbReference type="Pfam" id="PF01627">
    <property type="entry name" value="Hpt"/>
    <property type="match status" value="1"/>
</dbReference>
<dbReference type="CDD" id="cd00088">
    <property type="entry name" value="HPT"/>
    <property type="match status" value="1"/>
</dbReference>
<proteinExistence type="predicted"/>
<organism evidence="3 4">
    <name type="scientific">Fusarium sarcochroum</name>
    <dbReference type="NCBI Taxonomy" id="1208366"/>
    <lineage>
        <taxon>Eukaryota</taxon>
        <taxon>Fungi</taxon>
        <taxon>Dikarya</taxon>
        <taxon>Ascomycota</taxon>
        <taxon>Pezizomycotina</taxon>
        <taxon>Sordariomycetes</taxon>
        <taxon>Hypocreomycetidae</taxon>
        <taxon>Hypocreales</taxon>
        <taxon>Nectriaceae</taxon>
        <taxon>Fusarium</taxon>
        <taxon>Fusarium lateritium species complex</taxon>
    </lineage>
</organism>
<dbReference type="PANTHER" id="PTHR28242:SF52">
    <property type="entry name" value="PHOSPHORELAY INTERMEDIATE PROTEIN YPD1"/>
    <property type="match status" value="1"/>
</dbReference>
<dbReference type="Gene3D" id="1.20.120.160">
    <property type="entry name" value="HPT domain"/>
    <property type="match status" value="1"/>
</dbReference>
<reference evidence="3" key="1">
    <citation type="journal article" date="2020" name="BMC Genomics">
        <title>Correction to: Identification and distribution of gene clusters required for synthesis of sphingolipid metabolism inhibitors in diverse species of the filamentous fungus Fusarium.</title>
        <authorList>
            <person name="Kim H.S."/>
            <person name="Lohmar J.M."/>
            <person name="Busman M."/>
            <person name="Brown D.W."/>
            <person name="Naumann T.A."/>
            <person name="Divon H.H."/>
            <person name="Lysoe E."/>
            <person name="Uhlig S."/>
            <person name="Proctor R.H."/>
        </authorList>
    </citation>
    <scope>NUCLEOTIDE SEQUENCE</scope>
    <source>
        <strain evidence="3">NRRL 20472</strain>
    </source>
</reference>
<dbReference type="InterPro" id="IPR036641">
    <property type="entry name" value="HPT_dom_sf"/>
</dbReference>
<dbReference type="OrthoDB" id="1673781at2759"/>
<dbReference type="InterPro" id="IPR008207">
    <property type="entry name" value="Sig_transdc_His_kin_Hpt_dom"/>
</dbReference>
<evidence type="ECO:0000256" key="1">
    <source>
        <dbReference type="PROSITE-ProRule" id="PRU00110"/>
    </source>
</evidence>
<dbReference type="EMBL" id="JABEXW010000502">
    <property type="protein sequence ID" value="KAF4963033.1"/>
    <property type="molecule type" value="Genomic_DNA"/>
</dbReference>
<dbReference type="PANTHER" id="PTHR28242">
    <property type="entry name" value="PHOSPHORELAY INTERMEDIATE PROTEIN YPD1"/>
    <property type="match status" value="1"/>
</dbReference>
<dbReference type="SUPFAM" id="SSF47226">
    <property type="entry name" value="Histidine-containing phosphotransfer domain, HPT domain"/>
    <property type="match status" value="1"/>
</dbReference>
<name>A0A8H4X5U9_9HYPO</name>
<reference evidence="3" key="2">
    <citation type="submission" date="2020-05" db="EMBL/GenBank/DDBJ databases">
        <authorList>
            <person name="Kim H.-S."/>
            <person name="Proctor R.H."/>
            <person name="Brown D.W."/>
        </authorList>
    </citation>
    <scope>NUCLEOTIDE SEQUENCE</scope>
    <source>
        <strain evidence="3">NRRL 20472</strain>
    </source>
</reference>
<evidence type="ECO:0000313" key="4">
    <source>
        <dbReference type="Proteomes" id="UP000622797"/>
    </source>
</evidence>
<dbReference type="PROSITE" id="PS50894">
    <property type="entry name" value="HPT"/>
    <property type="match status" value="1"/>
</dbReference>
<dbReference type="GO" id="GO:0005634">
    <property type="term" value="C:nucleus"/>
    <property type="evidence" value="ECO:0007669"/>
    <property type="project" value="TreeGrafter"/>
</dbReference>
<feature type="modified residue" description="Phosphohistidine" evidence="1">
    <location>
        <position position="91"/>
    </location>
</feature>